<comment type="caution">
    <text evidence="2">The sequence shown here is derived from an EMBL/GenBank/DDBJ whole genome shotgun (WGS) entry which is preliminary data.</text>
</comment>
<evidence type="ECO:0000313" key="2">
    <source>
        <dbReference type="EMBL" id="MFD2832857.1"/>
    </source>
</evidence>
<keyword evidence="1" id="KW-0472">Membrane</keyword>
<evidence type="ECO:0008006" key="4">
    <source>
        <dbReference type="Google" id="ProtNLM"/>
    </source>
</evidence>
<evidence type="ECO:0000256" key="1">
    <source>
        <dbReference type="SAM" id="Phobius"/>
    </source>
</evidence>
<accession>A0ABW5X232</accession>
<name>A0ABW5X232_9FLAO</name>
<keyword evidence="1" id="KW-0812">Transmembrane</keyword>
<evidence type="ECO:0000313" key="3">
    <source>
        <dbReference type="Proteomes" id="UP001597438"/>
    </source>
</evidence>
<gene>
    <name evidence="2" type="ORF">ACFSYS_06110</name>
</gene>
<sequence length="169" mass="19628">MESFETRIVKTWKPSKWLRTLGIVLLVASAASVFVWKPDIPWLSVLSYFVYAITFLFALSLSFIKSKNLGGIFISEENIEIDFQGEKQIFLISDLKQLGFNNRGYGSFWKHKIQENKDHLYFMDGSGDKYDYEISIQNKEKKEGLKQFLKVVKPNSPFKVEGQTGRYSF</sequence>
<dbReference type="EMBL" id="JBHUOJ010000010">
    <property type="protein sequence ID" value="MFD2832857.1"/>
    <property type="molecule type" value="Genomic_DNA"/>
</dbReference>
<feature type="transmembrane region" description="Helical" evidence="1">
    <location>
        <begin position="42"/>
        <end position="64"/>
    </location>
</feature>
<feature type="transmembrane region" description="Helical" evidence="1">
    <location>
        <begin position="17"/>
        <end position="36"/>
    </location>
</feature>
<keyword evidence="1" id="KW-1133">Transmembrane helix</keyword>
<proteinExistence type="predicted"/>
<dbReference type="RefSeq" id="WP_251742129.1">
    <property type="nucleotide sequence ID" value="NZ_JBHUOJ010000010.1"/>
</dbReference>
<protein>
    <recommendedName>
        <fullName evidence="4">Photosystem I assembly protein Ycf4</fullName>
    </recommendedName>
</protein>
<dbReference type="Proteomes" id="UP001597438">
    <property type="component" value="Unassembled WGS sequence"/>
</dbReference>
<reference evidence="3" key="1">
    <citation type="journal article" date="2019" name="Int. J. Syst. Evol. Microbiol.">
        <title>The Global Catalogue of Microorganisms (GCM) 10K type strain sequencing project: providing services to taxonomists for standard genome sequencing and annotation.</title>
        <authorList>
            <consortium name="The Broad Institute Genomics Platform"/>
            <consortium name="The Broad Institute Genome Sequencing Center for Infectious Disease"/>
            <person name="Wu L."/>
            <person name="Ma J."/>
        </authorList>
    </citation>
    <scope>NUCLEOTIDE SEQUENCE [LARGE SCALE GENOMIC DNA]</scope>
    <source>
        <strain evidence="3">KCTC 52925</strain>
    </source>
</reference>
<keyword evidence="3" id="KW-1185">Reference proteome</keyword>
<organism evidence="2 3">
    <name type="scientific">Christiangramia antarctica</name>
    <dbReference type="NCBI Taxonomy" id="2058158"/>
    <lineage>
        <taxon>Bacteria</taxon>
        <taxon>Pseudomonadati</taxon>
        <taxon>Bacteroidota</taxon>
        <taxon>Flavobacteriia</taxon>
        <taxon>Flavobacteriales</taxon>
        <taxon>Flavobacteriaceae</taxon>
        <taxon>Christiangramia</taxon>
    </lineage>
</organism>